<feature type="compositionally biased region" description="Basic and acidic residues" evidence="1">
    <location>
        <begin position="24"/>
        <end position="45"/>
    </location>
</feature>
<name>A0ABD0Q5F9_CIRMR</name>
<keyword evidence="3" id="KW-1185">Reference proteome</keyword>
<evidence type="ECO:0008006" key="4">
    <source>
        <dbReference type="Google" id="ProtNLM"/>
    </source>
</evidence>
<dbReference type="AlphaFoldDB" id="A0ABD0Q5F9"/>
<evidence type="ECO:0000313" key="2">
    <source>
        <dbReference type="EMBL" id="KAL0181523.1"/>
    </source>
</evidence>
<evidence type="ECO:0000256" key="1">
    <source>
        <dbReference type="SAM" id="MobiDB-lite"/>
    </source>
</evidence>
<feature type="region of interest" description="Disordered" evidence="1">
    <location>
        <begin position="1"/>
        <end position="66"/>
    </location>
</feature>
<dbReference type="Proteomes" id="UP001529510">
    <property type="component" value="Unassembled WGS sequence"/>
</dbReference>
<gene>
    <name evidence="2" type="ORF">M9458_023929</name>
</gene>
<sequence>TVQPTASSKMMMSWLKTASPVKRKNPDEDISAKASEEKLAAEKQTKPAGPLQQWLLGTGSSKKPKI</sequence>
<protein>
    <recommendedName>
        <fullName evidence="4">Microtubule-associated protein 215</fullName>
    </recommendedName>
</protein>
<organism evidence="2 3">
    <name type="scientific">Cirrhinus mrigala</name>
    <name type="common">Mrigala</name>
    <dbReference type="NCBI Taxonomy" id="683832"/>
    <lineage>
        <taxon>Eukaryota</taxon>
        <taxon>Metazoa</taxon>
        <taxon>Chordata</taxon>
        <taxon>Craniata</taxon>
        <taxon>Vertebrata</taxon>
        <taxon>Euteleostomi</taxon>
        <taxon>Actinopterygii</taxon>
        <taxon>Neopterygii</taxon>
        <taxon>Teleostei</taxon>
        <taxon>Ostariophysi</taxon>
        <taxon>Cypriniformes</taxon>
        <taxon>Cyprinidae</taxon>
        <taxon>Labeoninae</taxon>
        <taxon>Labeonini</taxon>
        <taxon>Cirrhinus</taxon>
    </lineage>
</organism>
<accession>A0ABD0Q5F9</accession>
<dbReference type="EMBL" id="JAMKFB020000011">
    <property type="protein sequence ID" value="KAL0181523.1"/>
    <property type="molecule type" value="Genomic_DNA"/>
</dbReference>
<comment type="caution">
    <text evidence="2">The sequence shown here is derived from an EMBL/GenBank/DDBJ whole genome shotgun (WGS) entry which is preliminary data.</text>
</comment>
<feature type="non-terminal residue" evidence="2">
    <location>
        <position position="1"/>
    </location>
</feature>
<proteinExistence type="predicted"/>
<reference evidence="2 3" key="1">
    <citation type="submission" date="2024-05" db="EMBL/GenBank/DDBJ databases">
        <title>Genome sequencing and assembly of Indian major carp, Cirrhinus mrigala (Hamilton, 1822).</title>
        <authorList>
            <person name="Mohindra V."/>
            <person name="Chowdhury L.M."/>
            <person name="Lal K."/>
            <person name="Jena J.K."/>
        </authorList>
    </citation>
    <scope>NUCLEOTIDE SEQUENCE [LARGE SCALE GENOMIC DNA]</scope>
    <source>
        <strain evidence="2">CM1030</strain>
        <tissue evidence="2">Blood</tissue>
    </source>
</reference>
<feature type="compositionally biased region" description="Polar residues" evidence="1">
    <location>
        <begin position="1"/>
        <end position="10"/>
    </location>
</feature>
<evidence type="ECO:0000313" key="3">
    <source>
        <dbReference type="Proteomes" id="UP001529510"/>
    </source>
</evidence>